<name>A0A3G6J0F5_9CORY</name>
<dbReference type="AlphaFoldDB" id="A0A3G6J0F5"/>
<dbReference type="EC" id="1.1.1.136" evidence="5"/>
<dbReference type="Gene3D" id="3.40.50.720">
    <property type="entry name" value="NAD(P)-binding Rossmann-like Domain"/>
    <property type="match status" value="2"/>
</dbReference>
<sequence>MATEARGKAVVIGQGYVGLPVAVCAAEVGWNVAGIDLDQRKVGMLQQGQSPVEDITDARLQAIQDAGRYEASTSYEAARNFDVAVISVPTPLRETRPDLSFIEDAGRALAPYVSKGSTVILESTTYPGTTEELLIPILEECSGLKAGVDFYVGYSPERIDPGNTRYGLKETPKVVSGIDEDSLEKVQGFFDSFIERTVPVSGTREAELTKLLENTFRHVNIALVNELAQFAGQLGIDVWEAIDAAATKPFGFMKFTPGPGVGGHCLPIDPSYLSWQVESQLGHPFRFVDLANDINNHMPDYVVQRVQDLLNDEERSLKGSTVMLAGVAYKPNTGDVREAPSLRIIELLQARGARVVAADPFVPEHLWPKGVERWELGQASEANVVVVINDHDGFDLSELSTIGVPVFDTRNIVPASDSVTRL</sequence>
<dbReference type="Pfam" id="PF00984">
    <property type="entry name" value="UDPG_MGDP_dh"/>
    <property type="match status" value="1"/>
</dbReference>
<evidence type="ECO:0000256" key="3">
    <source>
        <dbReference type="PIRNR" id="PIRNR000124"/>
    </source>
</evidence>
<dbReference type="SMART" id="SM00984">
    <property type="entry name" value="UDPG_MGDP_dh_C"/>
    <property type="match status" value="1"/>
</dbReference>
<dbReference type="OrthoDB" id="5193947at2"/>
<dbReference type="EMBL" id="CP033897">
    <property type="protein sequence ID" value="AZA10428.1"/>
    <property type="molecule type" value="Genomic_DNA"/>
</dbReference>
<keyword evidence="2" id="KW-0520">NAD</keyword>
<feature type="domain" description="UDP-glucose/GDP-mannose dehydrogenase C-terminal" evidence="4">
    <location>
        <begin position="323"/>
        <end position="415"/>
    </location>
</feature>
<dbReference type="SUPFAM" id="SSF48179">
    <property type="entry name" value="6-phosphogluconate dehydrogenase C-terminal domain-like"/>
    <property type="match status" value="1"/>
</dbReference>
<evidence type="ECO:0000256" key="2">
    <source>
        <dbReference type="ARBA" id="ARBA00023027"/>
    </source>
</evidence>
<dbReference type="Pfam" id="PF03720">
    <property type="entry name" value="UDPG_MGDP_dh_C"/>
    <property type="match status" value="1"/>
</dbReference>
<dbReference type="GO" id="GO:0016628">
    <property type="term" value="F:oxidoreductase activity, acting on the CH-CH group of donors, NAD or NADP as acceptor"/>
    <property type="evidence" value="ECO:0007669"/>
    <property type="project" value="InterPro"/>
</dbReference>
<comment type="similarity">
    <text evidence="3">Belongs to the UDP-glucose/GDP-mannose dehydrogenase family.</text>
</comment>
<dbReference type="InterPro" id="IPR014027">
    <property type="entry name" value="UDP-Glc/GDP-Man_DH_C"/>
</dbReference>
<evidence type="ECO:0000313" key="5">
    <source>
        <dbReference type="EMBL" id="AZA10428.1"/>
    </source>
</evidence>
<dbReference type="GO" id="GO:0051287">
    <property type="term" value="F:NAD binding"/>
    <property type="evidence" value="ECO:0007669"/>
    <property type="project" value="InterPro"/>
</dbReference>
<evidence type="ECO:0000259" key="4">
    <source>
        <dbReference type="SMART" id="SM00984"/>
    </source>
</evidence>
<dbReference type="Proteomes" id="UP000271587">
    <property type="component" value="Chromosome"/>
</dbReference>
<keyword evidence="6" id="KW-1185">Reference proteome</keyword>
<dbReference type="RefSeq" id="WP_123932747.1">
    <property type="nucleotide sequence ID" value="NZ_CP033897.1"/>
</dbReference>
<dbReference type="PIRSF" id="PIRSF000124">
    <property type="entry name" value="UDPglc_GDPman_dh"/>
    <property type="match status" value="1"/>
</dbReference>
<dbReference type="SUPFAM" id="SSF52413">
    <property type="entry name" value="UDP-glucose/GDP-mannose dehydrogenase C-terminal domain"/>
    <property type="match status" value="1"/>
</dbReference>
<dbReference type="InterPro" id="IPR014026">
    <property type="entry name" value="UDP-Glc/GDP-Man_DH_dimer"/>
</dbReference>
<evidence type="ECO:0000313" key="6">
    <source>
        <dbReference type="Proteomes" id="UP000271587"/>
    </source>
</evidence>
<dbReference type="GO" id="GO:0047004">
    <property type="term" value="F:UDP-N-acetylglucosamine 6-dehydrogenase activity"/>
    <property type="evidence" value="ECO:0007669"/>
    <property type="project" value="UniProtKB-EC"/>
</dbReference>
<gene>
    <name evidence="5" type="primary">wbpA</name>
    <name evidence="5" type="ORF">CGERO_00450</name>
</gene>
<dbReference type="GO" id="GO:0000271">
    <property type="term" value="P:polysaccharide biosynthetic process"/>
    <property type="evidence" value="ECO:0007669"/>
    <property type="project" value="InterPro"/>
</dbReference>
<dbReference type="InterPro" id="IPR008927">
    <property type="entry name" value="6-PGluconate_DH-like_C_sf"/>
</dbReference>
<dbReference type="InterPro" id="IPR017476">
    <property type="entry name" value="UDP-Glc/GDP-Man"/>
</dbReference>
<proteinExistence type="inferred from homology"/>
<dbReference type="KEGG" id="cgk:CGERO_00450"/>
<reference evidence="5 6" key="1">
    <citation type="submission" date="2018-11" db="EMBL/GenBank/DDBJ databases">
        <authorList>
            <person name="Kleinhagauer T."/>
            <person name="Glaeser S.P."/>
            <person name="Spergser J."/>
            <person name="Ruckert C."/>
            <person name="Kaempfer P."/>
            <person name="Busse H.-J."/>
        </authorList>
    </citation>
    <scope>NUCLEOTIDE SEQUENCE [LARGE SCALE GENOMIC DNA]</scope>
    <source>
        <strain evidence="5 6">W8</strain>
    </source>
</reference>
<dbReference type="PANTHER" id="PTHR43491">
    <property type="entry name" value="UDP-N-ACETYL-D-MANNOSAMINE DEHYDROGENASE"/>
    <property type="match status" value="1"/>
</dbReference>
<dbReference type="InterPro" id="IPR036291">
    <property type="entry name" value="NAD(P)-bd_dom_sf"/>
</dbReference>
<dbReference type="InterPro" id="IPR036220">
    <property type="entry name" value="UDP-Glc/GDP-Man_DH_C_sf"/>
</dbReference>
<organism evidence="5 6">
    <name type="scientific">Corynebacterium gerontici</name>
    <dbReference type="NCBI Taxonomy" id="2079234"/>
    <lineage>
        <taxon>Bacteria</taxon>
        <taxon>Bacillati</taxon>
        <taxon>Actinomycetota</taxon>
        <taxon>Actinomycetes</taxon>
        <taxon>Mycobacteriales</taxon>
        <taxon>Corynebacteriaceae</taxon>
        <taxon>Corynebacterium</taxon>
    </lineage>
</organism>
<dbReference type="InterPro" id="IPR028359">
    <property type="entry name" value="UDP_ManNAc/GlcNAc_DH"/>
</dbReference>
<dbReference type="SUPFAM" id="SSF51735">
    <property type="entry name" value="NAD(P)-binding Rossmann-fold domains"/>
    <property type="match status" value="1"/>
</dbReference>
<accession>A0A3G6J0F5</accession>
<evidence type="ECO:0000256" key="1">
    <source>
        <dbReference type="ARBA" id="ARBA00023002"/>
    </source>
</evidence>
<protein>
    <submittedName>
        <fullName evidence="5">UDP-N-acetyl-D-glucosamine 6-dehydrogenase</fullName>
        <ecNumber evidence="5">1.1.1.136</ecNumber>
    </submittedName>
</protein>
<dbReference type="Pfam" id="PF03721">
    <property type="entry name" value="UDPG_MGDP_dh_N"/>
    <property type="match status" value="1"/>
</dbReference>
<dbReference type="PANTHER" id="PTHR43491:SF1">
    <property type="entry name" value="UDP-N-ACETYL-D-MANNOSAMINE DEHYDROGENASE"/>
    <property type="match status" value="1"/>
</dbReference>
<dbReference type="PIRSF" id="PIRSF500136">
    <property type="entry name" value="UDP_ManNAc_DH"/>
    <property type="match status" value="1"/>
</dbReference>
<dbReference type="NCBIfam" id="TIGR03026">
    <property type="entry name" value="NDP-sugDHase"/>
    <property type="match status" value="1"/>
</dbReference>
<keyword evidence="1 5" id="KW-0560">Oxidoreductase</keyword>
<dbReference type="InterPro" id="IPR001732">
    <property type="entry name" value="UDP-Glc/GDP-Man_DH_N"/>
</dbReference>